<dbReference type="Gene3D" id="1.10.150.20">
    <property type="entry name" value="5' to 3' exonuclease, C-terminal subdomain"/>
    <property type="match status" value="1"/>
</dbReference>
<dbReference type="PANTHER" id="PTHR10133">
    <property type="entry name" value="DNA POLYMERASE I"/>
    <property type="match status" value="1"/>
</dbReference>
<dbReference type="SUPFAM" id="SSF56672">
    <property type="entry name" value="DNA/RNA polymerases"/>
    <property type="match status" value="1"/>
</dbReference>
<dbReference type="EMBL" id="CP016076">
    <property type="protein sequence ID" value="APU14399.1"/>
    <property type="molecule type" value="Genomic_DNA"/>
</dbReference>
<dbReference type="GO" id="GO:0003887">
    <property type="term" value="F:DNA-directed DNA polymerase activity"/>
    <property type="evidence" value="ECO:0007669"/>
    <property type="project" value="UniProtKB-EC"/>
</dbReference>
<evidence type="ECO:0000256" key="4">
    <source>
        <dbReference type="SAM" id="MobiDB-lite"/>
    </source>
</evidence>
<dbReference type="PANTHER" id="PTHR10133:SF27">
    <property type="entry name" value="DNA POLYMERASE NU"/>
    <property type="match status" value="1"/>
</dbReference>
<dbReference type="NCBIfam" id="NF011538">
    <property type="entry name" value="PRK14975.1-1"/>
    <property type="match status" value="1"/>
</dbReference>
<dbReference type="GO" id="GO:0006302">
    <property type="term" value="P:double-strand break repair"/>
    <property type="evidence" value="ECO:0007669"/>
    <property type="project" value="TreeGrafter"/>
</dbReference>
<dbReference type="GO" id="GO:0006261">
    <property type="term" value="P:DNA-templated DNA replication"/>
    <property type="evidence" value="ECO:0007669"/>
    <property type="project" value="InterPro"/>
</dbReference>
<keyword evidence="6" id="KW-0548">Nucleotidyltransferase</keyword>
<gene>
    <name evidence="6" type="ORF">UA74_11695</name>
</gene>
<organism evidence="6 7">
    <name type="scientific">Actinoalloteichus fjordicus</name>
    <dbReference type="NCBI Taxonomy" id="1612552"/>
    <lineage>
        <taxon>Bacteria</taxon>
        <taxon>Bacillati</taxon>
        <taxon>Actinomycetota</taxon>
        <taxon>Actinomycetes</taxon>
        <taxon>Pseudonocardiales</taxon>
        <taxon>Pseudonocardiaceae</taxon>
        <taxon>Actinoalloteichus</taxon>
    </lineage>
</organism>
<evidence type="ECO:0000313" key="6">
    <source>
        <dbReference type="EMBL" id="APU14399.1"/>
    </source>
</evidence>
<keyword evidence="2" id="KW-0235">DNA replication</keyword>
<dbReference type="RefSeq" id="WP_075740289.1">
    <property type="nucleotide sequence ID" value="NZ_CP016076.1"/>
</dbReference>
<keyword evidence="6" id="KW-0808">Transferase</keyword>
<accession>A0AAC9LDM9</accession>
<dbReference type="SMART" id="SM00482">
    <property type="entry name" value="POLAc"/>
    <property type="match status" value="1"/>
</dbReference>
<dbReference type="InterPro" id="IPR043502">
    <property type="entry name" value="DNA/RNA_pol_sf"/>
</dbReference>
<sequence length="560" mass="59761">MWTAVAGADDRVGDTGGALVRVSRDGTAVEPIRAVRNLAEAVAAEEAVSAPRWISADAARLATRLAASGVRIRRCHDLRLAEALLLGHEGRGGEPAALPASLARLRGLPVPADARASDPGSTPALFEPAVPALPDNAREIDAVVAVHADQRRRAMSTGRPDRIGLLLAAESAGALVAEEMGRLGLPWRADVHHELLTRLLGPRPGPGVMPRRLGELAAAIGAALGVRNLHPDSPQEIIRAFGQAGIRLSSTRSWVLREVDHPAVPLLLEYKELSRIHTAHGWSWLAEWVHGGRFRPQYVPGGVVSGRWASRGGGALQIPRTIRRAVIADAGWTLVVADACQLEPRVLAAISADPGLAAASRDADLYRTTAAEAFGGDRDRAKIGVLAALYGQTSGEAGMLVAALRRRFPVAVEYVEQAARQGEAGGLVRSHLGRTCPPSALDGGRSGDDEEQTEGDEQRSMRAGRARGRFTRNFVVQASAADWAATLVAVLRTALFDRQDSELVFFQHDEVIVHCRDAAVPEVTRLIREAAREAARLVFGNTPVLFPMEIAGVRCYADAK</sequence>
<evidence type="ECO:0000256" key="1">
    <source>
        <dbReference type="ARBA" id="ARBA00012417"/>
    </source>
</evidence>
<dbReference type="KEGG" id="acad:UA74_11695"/>
<keyword evidence="7" id="KW-1185">Reference proteome</keyword>
<comment type="catalytic activity">
    <reaction evidence="3">
        <text>DNA(n) + a 2'-deoxyribonucleoside 5'-triphosphate = DNA(n+1) + diphosphate</text>
        <dbReference type="Rhea" id="RHEA:22508"/>
        <dbReference type="Rhea" id="RHEA-COMP:17339"/>
        <dbReference type="Rhea" id="RHEA-COMP:17340"/>
        <dbReference type="ChEBI" id="CHEBI:33019"/>
        <dbReference type="ChEBI" id="CHEBI:61560"/>
        <dbReference type="ChEBI" id="CHEBI:173112"/>
        <dbReference type="EC" id="2.7.7.7"/>
    </reaction>
</comment>
<protein>
    <recommendedName>
        <fullName evidence="1">DNA-directed DNA polymerase</fullName>
        <ecNumber evidence="1">2.7.7.7</ecNumber>
    </recommendedName>
</protein>
<dbReference type="PRINTS" id="PR00868">
    <property type="entry name" value="DNAPOLI"/>
</dbReference>
<dbReference type="InterPro" id="IPR001098">
    <property type="entry name" value="DNA-dir_DNA_pol_A_palm_dom"/>
</dbReference>
<feature type="region of interest" description="Disordered" evidence="4">
    <location>
        <begin position="429"/>
        <end position="463"/>
    </location>
</feature>
<evidence type="ECO:0000313" key="7">
    <source>
        <dbReference type="Proteomes" id="UP000185511"/>
    </source>
</evidence>
<proteinExistence type="predicted"/>
<dbReference type="InterPro" id="IPR002298">
    <property type="entry name" value="DNA_polymerase_A"/>
</dbReference>
<evidence type="ECO:0000259" key="5">
    <source>
        <dbReference type="SMART" id="SM00482"/>
    </source>
</evidence>
<dbReference type="Pfam" id="PF00476">
    <property type="entry name" value="DNA_pol_A"/>
    <property type="match status" value="1"/>
</dbReference>
<dbReference type="Proteomes" id="UP000185511">
    <property type="component" value="Chromosome"/>
</dbReference>
<name>A0AAC9LDM9_9PSEU</name>
<reference evidence="7" key="1">
    <citation type="submission" date="2016-06" db="EMBL/GenBank/DDBJ databases">
        <title>Complete genome sequence of Actinoalloteichus fjordicus DSM 46855 (=ADI127-17), type strain of the new species Actinoalloteichus fjordicus.</title>
        <authorList>
            <person name="Ruckert C."/>
            <person name="Nouioui I."/>
            <person name="Willmese J."/>
            <person name="van Wezel G."/>
            <person name="Klenk H.-P."/>
            <person name="Kalinowski J."/>
            <person name="Zotchev S.B."/>
        </authorList>
    </citation>
    <scope>NUCLEOTIDE SEQUENCE [LARGE SCALE GENOMIC DNA]</scope>
    <source>
        <strain evidence="7">ADI127-7</strain>
    </source>
</reference>
<dbReference type="CDD" id="cd06444">
    <property type="entry name" value="DNA_pol_A"/>
    <property type="match status" value="1"/>
</dbReference>
<dbReference type="Gene3D" id="3.30.70.370">
    <property type="match status" value="1"/>
</dbReference>
<dbReference type="GO" id="GO:0003677">
    <property type="term" value="F:DNA binding"/>
    <property type="evidence" value="ECO:0007669"/>
    <property type="project" value="InterPro"/>
</dbReference>
<evidence type="ECO:0000256" key="3">
    <source>
        <dbReference type="ARBA" id="ARBA00049244"/>
    </source>
</evidence>
<dbReference type="AlphaFoldDB" id="A0AAC9LDM9"/>
<evidence type="ECO:0000256" key="2">
    <source>
        <dbReference type="ARBA" id="ARBA00022705"/>
    </source>
</evidence>
<feature type="domain" description="DNA-directed DNA polymerase family A palm" evidence="5">
    <location>
        <begin position="319"/>
        <end position="519"/>
    </location>
</feature>
<dbReference type="EC" id="2.7.7.7" evidence="1"/>